<gene>
    <name evidence="2" type="ORF">EIMP300_28880</name>
</gene>
<dbReference type="AlphaFoldDB" id="A0A8S0FNK5"/>
<feature type="signal peptide" evidence="1">
    <location>
        <begin position="1"/>
        <end position="18"/>
    </location>
</feature>
<proteinExistence type="predicted"/>
<evidence type="ECO:0000256" key="1">
    <source>
        <dbReference type="SAM" id="SignalP"/>
    </source>
</evidence>
<keyword evidence="1" id="KW-0732">Signal</keyword>
<feature type="chain" id="PRO_5035876884" evidence="1">
    <location>
        <begin position="19"/>
        <end position="287"/>
    </location>
</feature>
<dbReference type="Proteomes" id="UP000467488">
    <property type="component" value="Chromosome"/>
</dbReference>
<dbReference type="EMBL" id="AP022360">
    <property type="protein sequence ID" value="BBU81488.1"/>
    <property type="molecule type" value="Genomic_DNA"/>
</dbReference>
<evidence type="ECO:0000313" key="2">
    <source>
        <dbReference type="EMBL" id="BBU81488.1"/>
    </source>
</evidence>
<sequence>MKKSFFLFLYFISLSAYPGDENAYIYGNDGTIEGIKYNYLDNVIKFNIGDMSFDVFSKDNFFLKKCLLDNYSDSIDTGISFLTTDHEAIVFQSSGRFVLTKDVIDICNSSEEKHAEVYPPVNIGMIADMNFRKNVAFTLIYHPMGNISGKMVYQAELSKFVKKNYRSSSFLTEVDPEKIQYLITGRFFYNGSYRDLEKKSYSGPFDLVSGVISPDAKYVDPFGLGCDIDKVNHSIPHVYEISTAQRVAFKSDPALSAIINKEQIDKKCRQLLKASASLKDLGGYLSQ</sequence>
<evidence type="ECO:0000313" key="3">
    <source>
        <dbReference type="Proteomes" id="UP000467488"/>
    </source>
</evidence>
<name>A0A8S0FNK5_ECOLX</name>
<organism evidence="2 3">
    <name type="scientific">Escherichia coli</name>
    <dbReference type="NCBI Taxonomy" id="562"/>
    <lineage>
        <taxon>Bacteria</taxon>
        <taxon>Pseudomonadati</taxon>
        <taxon>Pseudomonadota</taxon>
        <taxon>Gammaproteobacteria</taxon>
        <taxon>Enterobacterales</taxon>
        <taxon>Enterobacteriaceae</taxon>
        <taxon>Escherichia</taxon>
    </lineage>
</organism>
<protein>
    <submittedName>
        <fullName evidence="2">Uncharacterized protein</fullName>
    </submittedName>
</protein>
<reference evidence="2 3" key="1">
    <citation type="submission" date="2020-01" db="EMBL/GenBank/DDBJ databases">
        <title>Dynamics of blaIMP-6 dissemination in carbapenem resistant Enterobacteriacea isolated from regional surveillance in Osaka, Japan.</title>
        <authorList>
            <person name="Abe R."/>
            <person name="Akeda Y."/>
            <person name="Sugawara Y."/>
            <person name="Yamamoto N."/>
            <person name="Tomono K."/>
            <person name="Takeuchi D."/>
            <person name="Kawahara R."/>
            <person name="Hamada S."/>
        </authorList>
    </citation>
    <scope>NUCLEOTIDE SEQUENCE [LARGE SCALE GENOMIC DNA]</scope>
    <source>
        <strain evidence="2 3">E300</strain>
    </source>
</reference>
<accession>A0A8S0FNK5</accession>